<dbReference type="PANTHER" id="PTHR23028">
    <property type="entry name" value="ACETYLTRANSFERASE"/>
    <property type="match status" value="1"/>
</dbReference>
<dbReference type="EMBL" id="CP051682">
    <property type="protein sequence ID" value="QJD95174.1"/>
    <property type="molecule type" value="Genomic_DNA"/>
</dbReference>
<feature type="transmembrane region" description="Helical" evidence="1">
    <location>
        <begin position="54"/>
        <end position="74"/>
    </location>
</feature>
<keyword evidence="1" id="KW-1133">Transmembrane helix</keyword>
<reference evidence="3 4" key="1">
    <citation type="submission" date="2020-04" db="EMBL/GenBank/DDBJ databases">
        <title>Genome sequencing of novel species.</title>
        <authorList>
            <person name="Heo J."/>
            <person name="Kim S.-J."/>
            <person name="Kim J.-S."/>
            <person name="Hong S.-B."/>
            <person name="Kwon S.-W."/>
        </authorList>
    </citation>
    <scope>NUCLEOTIDE SEQUENCE [LARGE SCALE GENOMIC DNA]</scope>
    <source>
        <strain evidence="3 4">F39-2</strain>
    </source>
</reference>
<keyword evidence="3" id="KW-0808">Transferase</keyword>
<dbReference type="GO" id="GO:0016020">
    <property type="term" value="C:membrane"/>
    <property type="evidence" value="ECO:0007669"/>
    <property type="project" value="TreeGrafter"/>
</dbReference>
<dbReference type="InterPro" id="IPR043968">
    <property type="entry name" value="SGNH"/>
</dbReference>
<feature type="transmembrane region" description="Helical" evidence="1">
    <location>
        <begin position="86"/>
        <end position="105"/>
    </location>
</feature>
<evidence type="ECO:0000256" key="1">
    <source>
        <dbReference type="SAM" id="Phobius"/>
    </source>
</evidence>
<dbReference type="InterPro" id="IPR050879">
    <property type="entry name" value="Acyltransferase_3"/>
</dbReference>
<dbReference type="AlphaFoldDB" id="A0A7L5E0V4"/>
<dbReference type="PANTHER" id="PTHR23028:SF53">
    <property type="entry name" value="ACYL_TRANSF_3 DOMAIN-CONTAINING PROTEIN"/>
    <property type="match status" value="1"/>
</dbReference>
<evidence type="ECO:0000259" key="2">
    <source>
        <dbReference type="Pfam" id="PF19040"/>
    </source>
</evidence>
<dbReference type="RefSeq" id="WP_169606191.1">
    <property type="nucleotide sequence ID" value="NZ_CP051682.1"/>
</dbReference>
<feature type="transmembrane region" description="Helical" evidence="1">
    <location>
        <begin position="25"/>
        <end position="47"/>
    </location>
</feature>
<organism evidence="3 4">
    <name type="scientific">Mucilaginibacter robiniae</name>
    <dbReference type="NCBI Taxonomy" id="2728022"/>
    <lineage>
        <taxon>Bacteria</taxon>
        <taxon>Pseudomonadati</taxon>
        <taxon>Bacteroidota</taxon>
        <taxon>Sphingobacteriia</taxon>
        <taxon>Sphingobacteriales</taxon>
        <taxon>Sphingobacteriaceae</taxon>
        <taxon>Mucilaginibacter</taxon>
    </lineage>
</organism>
<evidence type="ECO:0000313" key="4">
    <source>
        <dbReference type="Proteomes" id="UP000503278"/>
    </source>
</evidence>
<dbReference type="Proteomes" id="UP000503278">
    <property type="component" value="Chromosome"/>
</dbReference>
<keyword evidence="4" id="KW-1185">Reference proteome</keyword>
<keyword evidence="3" id="KW-0012">Acyltransferase</keyword>
<feature type="domain" description="SGNH" evidence="2">
    <location>
        <begin position="152"/>
        <end position="353"/>
    </location>
</feature>
<name>A0A7L5E0V4_9SPHI</name>
<keyword evidence="1" id="KW-0472">Membrane</keyword>
<dbReference type="GO" id="GO:0009103">
    <property type="term" value="P:lipopolysaccharide biosynthetic process"/>
    <property type="evidence" value="ECO:0007669"/>
    <property type="project" value="TreeGrafter"/>
</dbReference>
<sequence length="375" mass="42523">MIPVIATFLIISANSNDILVLKTKLIQFIGKVSYSLYLWHWPVFVIAQYLGVEMTVTSISLMVLISLIAAYISYKYVETVNFNTSKVVLVALSILVLGTRFLSIVPANKSMYKAKTLALSNYKRAHSKETVDLFYLGKCFISKQSTFSKDYNQSDCLKIDSNKRNVMLLGDSHAADIAQSLEASLSKMGIHIMKAASSGCLPIYKPNGETQCSDMMNFIFNEYFPLHYKKIDGVIISANWVKVPEDQQEALISDLKKTIQVFKNYHIPTVIVGQNETYRIPYSVIVARECEYNIINRTQYLDANALKTNKLLLHKLTNSYIDIYNYKSVPSLSINNDPYMLDENHFTKYGANITVQKIISTPPFINFLQATSQRL</sequence>
<dbReference type="GO" id="GO:0016746">
    <property type="term" value="F:acyltransferase activity"/>
    <property type="evidence" value="ECO:0007669"/>
    <property type="project" value="UniProtKB-KW"/>
</dbReference>
<protein>
    <submittedName>
        <fullName evidence="3">Acyltransferase</fullName>
    </submittedName>
</protein>
<keyword evidence="1" id="KW-0812">Transmembrane</keyword>
<gene>
    <name evidence="3" type="ORF">HH214_04400</name>
</gene>
<dbReference type="KEGG" id="mrob:HH214_04400"/>
<proteinExistence type="predicted"/>
<evidence type="ECO:0000313" key="3">
    <source>
        <dbReference type="EMBL" id="QJD95174.1"/>
    </source>
</evidence>
<accession>A0A7L5E0V4</accession>
<dbReference type="Pfam" id="PF19040">
    <property type="entry name" value="SGNH"/>
    <property type="match status" value="1"/>
</dbReference>